<dbReference type="EMBL" id="AXCR01000006">
    <property type="protein sequence ID" value="KJR86728.1"/>
    <property type="molecule type" value="Genomic_DNA"/>
</dbReference>
<evidence type="ECO:0000313" key="2">
    <source>
        <dbReference type="Proteomes" id="UP000033710"/>
    </source>
</evidence>
<dbReference type="RefSeq" id="XP_016589404.1">
    <property type="nucleotide sequence ID" value="XM_016729733.1"/>
</dbReference>
<name>A0A0F2MAK5_SPOSC</name>
<dbReference type="GeneID" id="27665010"/>
<protein>
    <submittedName>
        <fullName evidence="1">Uncharacterized protein</fullName>
    </submittedName>
</protein>
<dbReference type="KEGG" id="ssck:SPSK_02871"/>
<sequence>MQDVVVEMPRGEIELQTVGATKEKGKKGHGATQGQYNLAPETGRLLVQSGTGKAVVKADEVEEADKSSDSCRFRILYRVLWSSGLKIR</sequence>
<dbReference type="AlphaFoldDB" id="A0A0F2MAK5"/>
<gene>
    <name evidence="1" type="ORF">SPSK_02871</name>
</gene>
<comment type="caution">
    <text evidence="1">The sequence shown here is derived from an EMBL/GenBank/DDBJ whole genome shotgun (WGS) entry which is preliminary data.</text>
</comment>
<proteinExistence type="predicted"/>
<dbReference type="Proteomes" id="UP000033710">
    <property type="component" value="Unassembled WGS sequence"/>
</dbReference>
<dbReference type="VEuPathDB" id="FungiDB:SPSK_02871"/>
<reference evidence="1 2" key="1">
    <citation type="journal article" date="2014" name="BMC Genomics">
        <title>Comparative genomics of the major fungal agents of human and animal Sporotrichosis: Sporothrix schenckii and Sporothrix brasiliensis.</title>
        <authorList>
            <person name="Teixeira M.M."/>
            <person name="de Almeida L.G."/>
            <person name="Kubitschek-Barreira P."/>
            <person name="Alves F.L."/>
            <person name="Kioshima E.S."/>
            <person name="Abadio A.K."/>
            <person name="Fernandes L."/>
            <person name="Derengowski L.S."/>
            <person name="Ferreira K.S."/>
            <person name="Souza R.C."/>
            <person name="Ruiz J.C."/>
            <person name="de Andrade N.C."/>
            <person name="Paes H.C."/>
            <person name="Nicola A.M."/>
            <person name="Albuquerque P."/>
            <person name="Gerber A.L."/>
            <person name="Martins V.P."/>
            <person name="Peconick L.D."/>
            <person name="Neto A.V."/>
            <person name="Chaucanez C.B."/>
            <person name="Silva P.A."/>
            <person name="Cunha O.L."/>
            <person name="de Oliveira F.F."/>
            <person name="dos Santos T.C."/>
            <person name="Barros A.L."/>
            <person name="Soares M.A."/>
            <person name="de Oliveira L.M."/>
            <person name="Marini M.M."/>
            <person name="Villalobos-Duno H."/>
            <person name="Cunha M.M."/>
            <person name="de Hoog S."/>
            <person name="da Silveira J.F."/>
            <person name="Henrissat B."/>
            <person name="Nino-Vega G.A."/>
            <person name="Cisalpino P.S."/>
            <person name="Mora-Montes H.M."/>
            <person name="Almeida S.R."/>
            <person name="Stajich J.E."/>
            <person name="Lopes-Bezerra L.M."/>
            <person name="Vasconcelos A.T."/>
            <person name="Felipe M.S."/>
        </authorList>
    </citation>
    <scope>NUCLEOTIDE SEQUENCE [LARGE SCALE GENOMIC DNA]</scope>
    <source>
        <strain evidence="1 2">1099-18</strain>
    </source>
</reference>
<evidence type="ECO:0000313" key="1">
    <source>
        <dbReference type="EMBL" id="KJR86728.1"/>
    </source>
</evidence>
<organism evidence="1 2">
    <name type="scientific">Sporothrix schenckii 1099-18</name>
    <dbReference type="NCBI Taxonomy" id="1397361"/>
    <lineage>
        <taxon>Eukaryota</taxon>
        <taxon>Fungi</taxon>
        <taxon>Dikarya</taxon>
        <taxon>Ascomycota</taxon>
        <taxon>Pezizomycotina</taxon>
        <taxon>Sordariomycetes</taxon>
        <taxon>Sordariomycetidae</taxon>
        <taxon>Ophiostomatales</taxon>
        <taxon>Ophiostomataceae</taxon>
        <taxon>Sporothrix</taxon>
    </lineage>
</organism>
<accession>A0A0F2MAK5</accession>
<reference evidence="1 2" key="2">
    <citation type="journal article" date="2015" name="Eukaryot. Cell">
        <title>Asexual propagation of a virulent clone complex in a human and feline outbreak of sporotrichosis.</title>
        <authorList>
            <person name="Teixeira Mde M."/>
            <person name="Rodrigues A.M."/>
            <person name="Tsui C.K."/>
            <person name="de Almeida L.G."/>
            <person name="Van Diepeningen A.D."/>
            <person name="van den Ende B.G."/>
            <person name="Fernandes G.F."/>
            <person name="Kano R."/>
            <person name="Hamelin R.C."/>
            <person name="Lopes-Bezerra L.M."/>
            <person name="Vasconcelos A.T."/>
            <person name="de Hoog S."/>
            <person name="de Camargo Z.P."/>
            <person name="Felipe M.S."/>
        </authorList>
    </citation>
    <scope>NUCLEOTIDE SEQUENCE [LARGE SCALE GENOMIC DNA]</scope>
    <source>
        <strain evidence="1 2">1099-18</strain>
    </source>
</reference>